<dbReference type="Pfam" id="PF02536">
    <property type="entry name" value="mTERF"/>
    <property type="match status" value="3"/>
</dbReference>
<dbReference type="KEGG" id="dzi:111279136"/>
<protein>
    <submittedName>
        <fullName evidence="5">Uncharacterized protein LOC111279136</fullName>
    </submittedName>
</protein>
<dbReference type="PANTHER" id="PTHR13068">
    <property type="entry name" value="CGI-12 PROTEIN-RELATED"/>
    <property type="match status" value="1"/>
</dbReference>
<keyword evidence="4" id="KW-1185">Reference proteome</keyword>
<evidence type="ECO:0000256" key="2">
    <source>
        <dbReference type="ARBA" id="ARBA00022472"/>
    </source>
</evidence>
<dbReference type="FunFam" id="1.25.70.10:FF:000001">
    <property type="entry name" value="Mitochondrial transcription termination factor-like"/>
    <property type="match status" value="2"/>
</dbReference>
<reference evidence="5" key="1">
    <citation type="submission" date="2025-08" db="UniProtKB">
        <authorList>
            <consortium name="RefSeq"/>
        </authorList>
    </citation>
    <scope>IDENTIFICATION</scope>
    <source>
        <tissue evidence="5">Fruit stalk</tissue>
    </source>
</reference>
<dbReference type="GO" id="GO:0003676">
    <property type="term" value="F:nucleic acid binding"/>
    <property type="evidence" value="ECO:0007669"/>
    <property type="project" value="InterPro"/>
</dbReference>
<evidence type="ECO:0000256" key="1">
    <source>
        <dbReference type="ARBA" id="ARBA00007692"/>
    </source>
</evidence>
<evidence type="ECO:0000313" key="4">
    <source>
        <dbReference type="Proteomes" id="UP000515121"/>
    </source>
</evidence>
<proteinExistence type="inferred from homology"/>
<dbReference type="InterPro" id="IPR038538">
    <property type="entry name" value="MTERF_sf"/>
</dbReference>
<comment type="similarity">
    <text evidence="1">Belongs to the mTERF family.</text>
</comment>
<dbReference type="GO" id="GO:0006353">
    <property type="term" value="P:DNA-templated transcription termination"/>
    <property type="evidence" value="ECO:0007669"/>
    <property type="project" value="UniProtKB-KW"/>
</dbReference>
<dbReference type="RefSeq" id="XP_022721767.1">
    <property type="nucleotide sequence ID" value="XM_022866032.1"/>
</dbReference>
<dbReference type="InterPro" id="IPR003690">
    <property type="entry name" value="MTERF"/>
</dbReference>
<keyword evidence="2" id="KW-0806">Transcription termination</keyword>
<keyword evidence="2" id="KW-0804">Transcription</keyword>
<dbReference type="SMART" id="SM00733">
    <property type="entry name" value="Mterf"/>
    <property type="match status" value="12"/>
</dbReference>
<organism evidence="4 5">
    <name type="scientific">Durio zibethinus</name>
    <name type="common">Durian</name>
    <dbReference type="NCBI Taxonomy" id="66656"/>
    <lineage>
        <taxon>Eukaryota</taxon>
        <taxon>Viridiplantae</taxon>
        <taxon>Streptophyta</taxon>
        <taxon>Embryophyta</taxon>
        <taxon>Tracheophyta</taxon>
        <taxon>Spermatophyta</taxon>
        <taxon>Magnoliopsida</taxon>
        <taxon>eudicotyledons</taxon>
        <taxon>Gunneridae</taxon>
        <taxon>Pentapetalae</taxon>
        <taxon>rosids</taxon>
        <taxon>malvids</taxon>
        <taxon>Malvales</taxon>
        <taxon>Malvaceae</taxon>
        <taxon>Helicteroideae</taxon>
        <taxon>Durio</taxon>
    </lineage>
</organism>
<evidence type="ECO:0000313" key="5">
    <source>
        <dbReference type="RefSeq" id="XP_022721767.1"/>
    </source>
</evidence>
<name>A0A6P5X1X4_DURZI</name>
<evidence type="ECO:0000256" key="3">
    <source>
        <dbReference type="ARBA" id="ARBA00022946"/>
    </source>
</evidence>
<sequence length="920" mass="105514">MFSRHSKDISILHRLSYIVVNNSSSNPSFFLRVRCISKASSDPSQSFAVSYLKEKLGFSPESAMAARMYLFFKTPDKPDSVIAFLEKHGFSKTQIKKIIAIRPGLLYSNAEKTLLPKLEFFQSKGVSSPELTKIVFAHPKILTCSLEKNIVPCFNQLSNVLQSDSKAMTAIKRYPFLFSCKLDSYLLSNISILRDNGVPESNIISMFTYHPRSFFVNPDQFKEIVKKVKDMGFDPLLLKFILAVITFRKVSKPAMERKFDVYKKWGWSELEIWEAFRRYLNVMEISEEKIVAIMDFLVNKMGFQSFLIANQPSVFRRSFEKLIVPRGLFAQDLLSKGLIKNLGLSALFDTSEKVFVQMFVNKYECKAAELLMLYKEKQDLAIGVKYRSGYSLLSSVKLELNYVLWLFYVDFGSKWCSFSCNFSACLKLRRLNCLLFWCSFVADWGQSANPHRIGRLMFIGSVVELMNRVAELFQAVPYPLHHLFRVMNVNLPWPNCHLLGNLCPKAKVCLDHVVLDFPVRNILTSPGDTMVHSVDIPLSSSPWEANYYNLSKLQLFYMIQNDPSIFRQQNALRCMPTTSNQQSFTVSYLIKKLGFSPKSAQAGSNYVHLKTPNNPDSVISFLEEHGFSKSQIKTIVSKAPKLLASDSEKTLLPKLKFLLSKGFSSPDLAKLLSYSPTILLRSLDRQIIPFFSTYSNLIHSDEKTVKAIKRYPYLISYDMNIINGHLLSNINLLRDHGMPESHIIKLLYQFPRTLLINPGSLKEIVEKVKETGLSPLILKFVHAVSILAGMSKSTRERKVDVYKKWGWSEKEIWECFRKYPFCFAISEGKILAKMDFVVNKMGLDSSRLANEPSFLRKSLEKRIVPRGLIAQHLLSKGLIKDFKLSVLFDSSKELFLKMFVNRHVAEAPELLELYEEKLRK</sequence>
<dbReference type="GeneID" id="111279136"/>
<keyword evidence="3" id="KW-0809">Transit peptide</keyword>
<dbReference type="Gene3D" id="1.25.70.10">
    <property type="entry name" value="Transcription termination factor 3, mitochondrial"/>
    <property type="match status" value="2"/>
</dbReference>
<dbReference type="PANTHER" id="PTHR13068:SF166">
    <property type="entry name" value="TRANSCRIPTION TERMINATION FACTOR MTERF15, MITOCHONDRIAL-LIKE"/>
    <property type="match status" value="1"/>
</dbReference>
<dbReference type="Proteomes" id="UP000515121">
    <property type="component" value="Unplaced"/>
</dbReference>
<gene>
    <name evidence="5" type="primary">LOC111279136</name>
</gene>
<accession>A0A6P5X1X4</accession>
<keyword evidence="2" id="KW-0805">Transcription regulation</keyword>
<dbReference type="OrthoDB" id="637682at2759"/>
<dbReference type="AlphaFoldDB" id="A0A6P5X1X4"/>